<evidence type="ECO:0000256" key="1">
    <source>
        <dbReference type="PROSITE-ProRule" id="PRU00023"/>
    </source>
</evidence>
<dbReference type="InterPro" id="IPR042335">
    <property type="entry name" value="ANKRD53"/>
</dbReference>
<dbReference type="PANTHER" id="PTHR24160">
    <property type="entry name" value="ANKYRIN REPEAT DOMAIN-CONTAINING PROTEIN 53"/>
    <property type="match status" value="1"/>
</dbReference>
<dbReference type="GO" id="GO:1902412">
    <property type="term" value="P:regulation of mitotic cytokinesis"/>
    <property type="evidence" value="ECO:0007669"/>
    <property type="project" value="InterPro"/>
</dbReference>
<organism evidence="2 3">
    <name type="scientific">Phoxinus phoxinus</name>
    <name type="common">Eurasian minnow</name>
    <dbReference type="NCBI Taxonomy" id="58324"/>
    <lineage>
        <taxon>Eukaryota</taxon>
        <taxon>Metazoa</taxon>
        <taxon>Chordata</taxon>
        <taxon>Craniata</taxon>
        <taxon>Vertebrata</taxon>
        <taxon>Euteleostomi</taxon>
        <taxon>Actinopterygii</taxon>
        <taxon>Neopterygii</taxon>
        <taxon>Teleostei</taxon>
        <taxon>Ostariophysi</taxon>
        <taxon>Cypriniformes</taxon>
        <taxon>Leuciscidae</taxon>
        <taxon>Phoxininae</taxon>
        <taxon>Phoxinus</taxon>
    </lineage>
</organism>
<keyword evidence="1" id="KW-0040">ANK repeat</keyword>
<feature type="repeat" description="ANK" evidence="1">
    <location>
        <begin position="66"/>
        <end position="98"/>
    </location>
</feature>
<dbReference type="PANTHER" id="PTHR24160:SF1">
    <property type="entry name" value="ANKYRIN REPEAT DOMAIN-CONTAINING PROTEIN 53"/>
    <property type="match status" value="1"/>
</dbReference>
<dbReference type="Pfam" id="PF00023">
    <property type="entry name" value="Ank"/>
    <property type="match status" value="1"/>
</dbReference>
<dbReference type="Gene3D" id="1.25.40.20">
    <property type="entry name" value="Ankyrin repeat-containing domain"/>
    <property type="match status" value="2"/>
</dbReference>
<accession>A0AAN9DMR1</accession>
<feature type="repeat" description="ANK" evidence="1">
    <location>
        <begin position="101"/>
        <end position="137"/>
    </location>
</feature>
<dbReference type="InterPro" id="IPR036770">
    <property type="entry name" value="Ankyrin_rpt-contain_sf"/>
</dbReference>
<reference evidence="2 3" key="1">
    <citation type="submission" date="2024-02" db="EMBL/GenBank/DDBJ databases">
        <title>Chromosome-level genome assembly of the Eurasian Minnow (Phoxinus phoxinus).</title>
        <authorList>
            <person name="Oriowo T.O."/>
            <person name="Martin S."/>
            <person name="Stange M."/>
            <person name="Chrysostomakis Y."/>
            <person name="Brown T."/>
            <person name="Winkler S."/>
            <person name="Kukowka S."/>
            <person name="Myers E.W."/>
            <person name="Bohne A."/>
        </authorList>
    </citation>
    <scope>NUCLEOTIDE SEQUENCE [LARGE SCALE GENOMIC DNA]</scope>
    <source>
        <strain evidence="2">ZFMK-TIS-60720</strain>
        <tissue evidence="2">Whole Organism</tissue>
    </source>
</reference>
<proteinExistence type="predicted"/>
<dbReference type="GO" id="GO:0007080">
    <property type="term" value="P:mitotic metaphase chromosome alignment"/>
    <property type="evidence" value="ECO:0007669"/>
    <property type="project" value="TreeGrafter"/>
</dbReference>
<dbReference type="PROSITE" id="PS50297">
    <property type="entry name" value="ANK_REP_REGION"/>
    <property type="match status" value="2"/>
</dbReference>
<dbReference type="AlphaFoldDB" id="A0AAN9DMR1"/>
<dbReference type="GO" id="GO:0000922">
    <property type="term" value="C:spindle pole"/>
    <property type="evidence" value="ECO:0007669"/>
    <property type="project" value="TreeGrafter"/>
</dbReference>
<dbReference type="SMART" id="SM00248">
    <property type="entry name" value="ANK"/>
    <property type="match status" value="4"/>
</dbReference>
<name>A0AAN9DMR1_9TELE</name>
<dbReference type="Pfam" id="PF12796">
    <property type="entry name" value="Ank_2"/>
    <property type="match status" value="1"/>
</dbReference>
<protein>
    <submittedName>
        <fullName evidence="2">Uncharacterized protein</fullName>
    </submittedName>
</protein>
<sequence>METAAETSTNSTAMSVSRKDDSGSLVRLIRSFPTESDMFHAAACGAREWLSLTLTRARKPLHTDKHGLTVLHIAALHGHLACMELLVEAGDCVDVDVRCPQGRRPLHMVLTTQSRPNSHACLIYLLEHGAQINVSTDEGLTPLHLAAAEGLMDCTETLVRNGADTHARDKMGHTALDLARIWGHRLIARFLKDAMWRKDKQQEMVNTKHLRDLRQFQCFNVLDLPRLGRALRTRPDSPWTEVAMHLAEELKPGHY</sequence>
<dbReference type="InterPro" id="IPR002110">
    <property type="entry name" value="Ankyrin_rpt"/>
</dbReference>
<evidence type="ECO:0000313" key="3">
    <source>
        <dbReference type="Proteomes" id="UP001364617"/>
    </source>
</evidence>
<dbReference type="PRINTS" id="PR01415">
    <property type="entry name" value="ANKYRIN"/>
</dbReference>
<keyword evidence="3" id="KW-1185">Reference proteome</keyword>
<dbReference type="SUPFAM" id="SSF48403">
    <property type="entry name" value="Ankyrin repeat"/>
    <property type="match status" value="1"/>
</dbReference>
<dbReference type="PROSITE" id="PS50088">
    <property type="entry name" value="ANK_REPEAT"/>
    <property type="match status" value="3"/>
</dbReference>
<dbReference type="EMBL" id="JAYKXH010000001">
    <property type="protein sequence ID" value="KAK7177044.1"/>
    <property type="molecule type" value="Genomic_DNA"/>
</dbReference>
<comment type="caution">
    <text evidence="2">The sequence shown here is derived from an EMBL/GenBank/DDBJ whole genome shotgun (WGS) entry which is preliminary data.</text>
</comment>
<gene>
    <name evidence="2" type="ORF">R3I93_001100</name>
</gene>
<evidence type="ECO:0000313" key="2">
    <source>
        <dbReference type="EMBL" id="KAK7177044.1"/>
    </source>
</evidence>
<feature type="repeat" description="ANK" evidence="1">
    <location>
        <begin position="138"/>
        <end position="170"/>
    </location>
</feature>
<dbReference type="Proteomes" id="UP001364617">
    <property type="component" value="Unassembled WGS sequence"/>
</dbReference>
<dbReference type="GO" id="GO:0060236">
    <property type="term" value="P:regulation of mitotic spindle organization"/>
    <property type="evidence" value="ECO:0007669"/>
    <property type="project" value="TreeGrafter"/>
</dbReference>
<dbReference type="GO" id="GO:0031116">
    <property type="term" value="P:positive regulation of microtubule polymerization"/>
    <property type="evidence" value="ECO:0007669"/>
    <property type="project" value="TreeGrafter"/>
</dbReference>